<gene>
    <name evidence="2" type="ORF">A5481_06565</name>
</gene>
<protein>
    <recommendedName>
        <fullName evidence="4">PepSY domain-containing protein</fullName>
    </recommendedName>
</protein>
<organism evidence="2 3">
    <name type="scientific">Methylobacterium platani</name>
    <dbReference type="NCBI Taxonomy" id="427683"/>
    <lineage>
        <taxon>Bacteria</taxon>
        <taxon>Pseudomonadati</taxon>
        <taxon>Pseudomonadota</taxon>
        <taxon>Alphaproteobacteria</taxon>
        <taxon>Hyphomicrobiales</taxon>
        <taxon>Methylobacteriaceae</taxon>
        <taxon>Methylobacterium</taxon>
    </lineage>
</organism>
<feature type="region of interest" description="Disordered" evidence="1">
    <location>
        <begin position="1"/>
        <end position="54"/>
    </location>
</feature>
<name>A0A179SI90_9HYPH</name>
<dbReference type="EMBL" id="LWHQ01000012">
    <property type="protein sequence ID" value="OAS26233.1"/>
    <property type="molecule type" value="Genomic_DNA"/>
</dbReference>
<dbReference type="STRING" id="427683.A5481_06565"/>
<comment type="caution">
    <text evidence="2">The sequence shown here is derived from an EMBL/GenBank/DDBJ whole genome shotgun (WGS) entry which is preliminary data.</text>
</comment>
<dbReference type="AlphaFoldDB" id="A0A179SI90"/>
<dbReference type="Proteomes" id="UP000078316">
    <property type="component" value="Unassembled WGS sequence"/>
</dbReference>
<feature type="compositionally biased region" description="Basic and acidic residues" evidence="1">
    <location>
        <begin position="283"/>
        <end position="303"/>
    </location>
</feature>
<evidence type="ECO:0000256" key="1">
    <source>
        <dbReference type="SAM" id="MobiDB-lite"/>
    </source>
</evidence>
<accession>A0A179SI90</accession>
<feature type="compositionally biased region" description="Basic and acidic residues" evidence="1">
    <location>
        <begin position="173"/>
        <end position="199"/>
    </location>
</feature>
<reference evidence="2 3" key="1">
    <citation type="submission" date="2016-04" db="EMBL/GenBank/DDBJ databases">
        <authorList>
            <person name="Evans L.H."/>
            <person name="Alamgir A."/>
            <person name="Owens N."/>
            <person name="Weber N.D."/>
            <person name="Virtaneva K."/>
            <person name="Barbian K."/>
            <person name="Babar A."/>
            <person name="Rosenke K."/>
        </authorList>
    </citation>
    <scope>NUCLEOTIDE SEQUENCE [LARGE SCALE GENOMIC DNA]</scope>
    <source>
        <strain evidence="2 3">PMB02</strain>
    </source>
</reference>
<feature type="compositionally biased region" description="Low complexity" evidence="1">
    <location>
        <begin position="246"/>
        <end position="272"/>
    </location>
</feature>
<evidence type="ECO:0000313" key="3">
    <source>
        <dbReference type="Proteomes" id="UP000078316"/>
    </source>
</evidence>
<evidence type="ECO:0008006" key="4">
    <source>
        <dbReference type="Google" id="ProtNLM"/>
    </source>
</evidence>
<feature type="compositionally biased region" description="Low complexity" evidence="1">
    <location>
        <begin position="331"/>
        <end position="348"/>
    </location>
</feature>
<dbReference type="OrthoDB" id="8456005at2"/>
<evidence type="ECO:0000313" key="2">
    <source>
        <dbReference type="EMBL" id="OAS26233.1"/>
    </source>
</evidence>
<sequence length="384" mass="40245">MPAMAALPQSRLNRAVNRPLSKHEGNAGLHKPGPTPETRECGTMTAKPSKTGPRSVTGAALLAALAATLLAGAAAPALAQGYRVVIEDEDDAILPPRAVIFRLGRAGFTGMTHPRFDGETYRVEADSPWGNRVQLVVDARTGRILDRERLEAPLIPPGTVPGGRRAGYGWTEADMRPPAPRDEIFRERGPRGDFRETAPRDGGVYAPVPLSRAEPLPPAGERPEERRVAARPLPPTAPGQAPGIETPSPAVRAAPTPRAPGAAGPNPLGLNPDSPAARTGAASRRETPADAARPEGVKHEAPRRTAARTKPPEKIESPQAFVPPLAPKPAPAARETPATAAEAAPAKAPETKDGGWKTPPDGNRPVRVIGGITQVPGKDEPAKD</sequence>
<proteinExistence type="predicted"/>
<feature type="region of interest" description="Disordered" evidence="1">
    <location>
        <begin position="155"/>
        <end position="384"/>
    </location>
</feature>